<accession>A5DAP7</accession>
<dbReference type="GO" id="GO:0032259">
    <property type="term" value="P:methylation"/>
    <property type="evidence" value="ECO:0007669"/>
    <property type="project" value="UniProtKB-KW"/>
</dbReference>
<dbReference type="HOGENOM" id="CLU_032409_0_0_1"/>
<dbReference type="Gene3D" id="3.40.50.150">
    <property type="entry name" value="Vaccinia Virus protein VP39"/>
    <property type="match status" value="1"/>
</dbReference>
<comment type="function">
    <text evidence="5">S-adenosyl-L-methionine-dependent protein methyltransferase that trimethylates the N-terminal glycine 'Gly-2' of elongation factor 1-alpha, before also catalyzing the mono- and dimethylation of 'Lys-3'.</text>
</comment>
<dbReference type="EMBL" id="CH408155">
    <property type="protein sequence ID" value="EDK36254.1"/>
    <property type="molecule type" value="Genomic_DNA"/>
</dbReference>
<keyword evidence="2 5" id="KW-0489">Methyltransferase</keyword>
<evidence type="ECO:0000256" key="3">
    <source>
        <dbReference type="ARBA" id="ARBA00022679"/>
    </source>
</evidence>
<dbReference type="KEGG" id="pgu:PGUG_00352"/>
<dbReference type="InterPro" id="IPR019410">
    <property type="entry name" value="Methyltransf_16"/>
</dbReference>
<dbReference type="AlphaFoldDB" id="A5DAP7"/>
<dbReference type="InterPro" id="IPR025784">
    <property type="entry name" value="EFM7"/>
</dbReference>
<dbReference type="InterPro" id="IPR029063">
    <property type="entry name" value="SAM-dependent_MTases_sf"/>
</dbReference>
<dbReference type="PANTHER" id="PTHR14614:SF10">
    <property type="entry name" value="PROTEIN N-TERMINAL AND LYSINE N-METHYLTRANSFERASE EFM7"/>
    <property type="match status" value="1"/>
</dbReference>
<proteinExistence type="inferred from homology"/>
<dbReference type="eggNOG" id="KOG2920">
    <property type="taxonomic scope" value="Eukaryota"/>
</dbReference>
<feature type="binding site" evidence="5">
    <location>
        <position position="106"/>
    </location>
    <ligand>
        <name>S-adenosyl-L-methionine</name>
        <dbReference type="ChEBI" id="CHEBI:59789"/>
    </ligand>
</feature>
<evidence type="ECO:0000256" key="2">
    <source>
        <dbReference type="ARBA" id="ARBA00022603"/>
    </source>
</evidence>
<dbReference type="FunCoup" id="A5DAP7">
    <property type="interactions" value="143"/>
</dbReference>
<feature type="binding site" evidence="5">
    <location>
        <position position="57"/>
    </location>
    <ligand>
        <name>S-adenosyl-L-methionine</name>
        <dbReference type="ChEBI" id="CHEBI:59789"/>
    </ligand>
</feature>
<evidence type="ECO:0000313" key="7">
    <source>
        <dbReference type="Proteomes" id="UP000001997"/>
    </source>
</evidence>
<dbReference type="HAMAP" id="MF_03223">
    <property type="entry name" value="Methyltr_EFM7"/>
    <property type="match status" value="1"/>
</dbReference>
<keyword evidence="7" id="KW-1185">Reference proteome</keyword>
<organism evidence="6 7">
    <name type="scientific">Meyerozyma guilliermondii (strain ATCC 6260 / CBS 566 / DSM 6381 / JCM 1539 / NBRC 10279 / NRRL Y-324)</name>
    <name type="common">Yeast</name>
    <name type="synonym">Candida guilliermondii</name>
    <dbReference type="NCBI Taxonomy" id="294746"/>
    <lineage>
        <taxon>Eukaryota</taxon>
        <taxon>Fungi</taxon>
        <taxon>Dikarya</taxon>
        <taxon>Ascomycota</taxon>
        <taxon>Saccharomycotina</taxon>
        <taxon>Pichiomycetes</taxon>
        <taxon>Debaryomycetaceae</taxon>
        <taxon>Meyerozyma</taxon>
    </lineage>
</organism>
<reference evidence="6 7" key="1">
    <citation type="journal article" date="2009" name="Nature">
        <title>Evolution of pathogenicity and sexual reproduction in eight Candida genomes.</title>
        <authorList>
            <person name="Butler G."/>
            <person name="Rasmussen M.D."/>
            <person name="Lin M.F."/>
            <person name="Santos M.A."/>
            <person name="Sakthikumar S."/>
            <person name="Munro C.A."/>
            <person name="Rheinbay E."/>
            <person name="Grabherr M."/>
            <person name="Forche A."/>
            <person name="Reedy J.L."/>
            <person name="Agrafioti I."/>
            <person name="Arnaud M.B."/>
            <person name="Bates S."/>
            <person name="Brown A.J."/>
            <person name="Brunke S."/>
            <person name="Costanzo M.C."/>
            <person name="Fitzpatrick D.A."/>
            <person name="de Groot P.W."/>
            <person name="Harris D."/>
            <person name="Hoyer L.L."/>
            <person name="Hube B."/>
            <person name="Klis F.M."/>
            <person name="Kodira C."/>
            <person name="Lennard N."/>
            <person name="Logue M.E."/>
            <person name="Martin R."/>
            <person name="Neiman A.M."/>
            <person name="Nikolaou E."/>
            <person name="Quail M.A."/>
            <person name="Quinn J."/>
            <person name="Santos M.C."/>
            <person name="Schmitzberger F.F."/>
            <person name="Sherlock G."/>
            <person name="Shah P."/>
            <person name="Silverstein K.A."/>
            <person name="Skrzypek M.S."/>
            <person name="Soll D."/>
            <person name="Staggs R."/>
            <person name="Stansfield I."/>
            <person name="Stumpf M.P."/>
            <person name="Sudbery P.E."/>
            <person name="Srikantha T."/>
            <person name="Zeng Q."/>
            <person name="Berman J."/>
            <person name="Berriman M."/>
            <person name="Heitman J."/>
            <person name="Gow N.A."/>
            <person name="Lorenz M.C."/>
            <person name="Birren B.W."/>
            <person name="Kellis M."/>
            <person name="Cuomo C.A."/>
        </authorList>
    </citation>
    <scope>NUCLEOTIDE SEQUENCE [LARGE SCALE GENOMIC DNA]</scope>
    <source>
        <strain evidence="7">ATCC 6260 / CBS 566 / DSM 6381 / JCM 1539 / NBRC 10279 / NRRL Y-324</strain>
    </source>
</reference>
<dbReference type="SUPFAM" id="SSF53335">
    <property type="entry name" value="S-adenosyl-L-methionine-dependent methyltransferases"/>
    <property type="match status" value="1"/>
</dbReference>
<comment type="similarity">
    <text evidence="5">Belongs to the class I-like SAM-binding methyltransferase superfamily. EFM7 family.</text>
</comment>
<dbReference type="PANTHER" id="PTHR14614">
    <property type="entry name" value="HEPATOCELLULAR CARCINOMA-ASSOCIATED ANTIGEN"/>
    <property type="match status" value="1"/>
</dbReference>
<feature type="binding site" evidence="5">
    <location>
        <position position="136"/>
    </location>
    <ligand>
        <name>S-adenosyl-L-methionine</name>
        <dbReference type="ChEBI" id="CHEBI:59789"/>
    </ligand>
</feature>
<comment type="subcellular location">
    <subcellularLocation>
        <location evidence="5">Cytoplasm</location>
    </subcellularLocation>
</comment>
<evidence type="ECO:0000256" key="4">
    <source>
        <dbReference type="ARBA" id="ARBA00022691"/>
    </source>
</evidence>
<dbReference type="InParanoid" id="A5DAP7"/>
<dbReference type="CDD" id="cd02440">
    <property type="entry name" value="AdoMet_MTases"/>
    <property type="match status" value="1"/>
</dbReference>
<feature type="binding site" evidence="5">
    <location>
        <position position="164"/>
    </location>
    <ligand>
        <name>S-adenosyl-L-methionine</name>
        <dbReference type="ChEBI" id="CHEBI:59789"/>
    </ligand>
</feature>
<evidence type="ECO:0000313" key="6">
    <source>
        <dbReference type="EMBL" id="EDK36254.1"/>
    </source>
</evidence>
<keyword evidence="1 5" id="KW-0963">Cytoplasm</keyword>
<dbReference type="GO" id="GO:0071885">
    <property type="term" value="F:N-terminal protein N-methyltransferase activity"/>
    <property type="evidence" value="ECO:0007669"/>
    <property type="project" value="UniProtKB-UniRule"/>
</dbReference>
<dbReference type="STRING" id="294746.A5DAP7"/>
<keyword evidence="4 5" id="KW-0949">S-adenosyl-L-methionine</keyword>
<name>A5DAP7_PICGU</name>
<dbReference type="GO" id="GO:0005737">
    <property type="term" value="C:cytoplasm"/>
    <property type="evidence" value="ECO:0007669"/>
    <property type="project" value="UniProtKB-SubCell"/>
</dbReference>
<dbReference type="GeneID" id="5129216"/>
<evidence type="ECO:0000256" key="5">
    <source>
        <dbReference type="HAMAP-Rule" id="MF_03223"/>
    </source>
</evidence>
<dbReference type="OMA" id="SEYPLEW"/>
<keyword evidence="3 5" id="KW-0808">Transferase</keyword>
<dbReference type="GO" id="GO:0016279">
    <property type="term" value="F:protein-lysine N-methyltransferase activity"/>
    <property type="evidence" value="ECO:0007669"/>
    <property type="project" value="UniProtKB-UniRule"/>
</dbReference>
<dbReference type="Pfam" id="PF10294">
    <property type="entry name" value="Methyltransf_16"/>
    <property type="match status" value="1"/>
</dbReference>
<evidence type="ECO:0000256" key="1">
    <source>
        <dbReference type="ARBA" id="ARBA00022490"/>
    </source>
</evidence>
<feature type="binding site" evidence="5">
    <location>
        <begin position="84"/>
        <end position="86"/>
    </location>
    <ligand>
        <name>S-adenosyl-L-methionine</name>
        <dbReference type="ChEBI" id="CHEBI:59789"/>
    </ligand>
</feature>
<dbReference type="OrthoDB" id="46564at2759"/>
<protein>
    <recommendedName>
        <fullName evidence="5">Protein N-terminal and lysine N-methyltransferase EFM7</fullName>
        <ecNumber evidence="5">2.1.1.-</ecNumber>
    </recommendedName>
    <alternativeName>
        <fullName evidence="5">Elongation factor methyltransferase 7</fullName>
    </alternativeName>
</protein>
<dbReference type="RefSeq" id="XP_001486975.1">
    <property type="nucleotide sequence ID" value="XM_001486925.1"/>
</dbReference>
<dbReference type="GO" id="GO:0000183">
    <property type="term" value="P:rDNA heterochromatin formation"/>
    <property type="evidence" value="ECO:0007669"/>
    <property type="project" value="EnsemblFungi"/>
</dbReference>
<gene>
    <name evidence="5" type="primary">EFM7</name>
    <name evidence="6" type="ORF">PGUG_00352</name>
</gene>
<dbReference type="EC" id="2.1.1.-" evidence="5"/>
<dbReference type="PROSITE" id="PS51560">
    <property type="entry name" value="SAM_MT_NNT1"/>
    <property type="match status" value="1"/>
</dbReference>
<dbReference type="Proteomes" id="UP000001997">
    <property type="component" value="Unassembled WGS sequence"/>
</dbReference>
<sequence length="253" mass="29014">MSDDEIDVSLFEEPEGFLPPPPEPHFATYGRKIPGANPSTIEMRLVGKSPLWGHMLWNAGIYTADYLDKHSRELVRGKRVLELGAAAGLPSLVCGLNEAAYVLSTDYPDPDLIDNIQYNVDHTPDAKNIEVKGYIWGNDIGAMMFNEENKAAKEDEKFDLIILSDLIFNHNQHHNLLKSCKQLLNATGLIFVVFSPHRAHLLNEDLKFFETCKEYGFKSKQNDMQIWKPMFEEDEETAEIRSRVYSYFLEWDQ</sequence>